<name>A0A927A3K9_9NOST</name>
<organism evidence="6 7">
    <name type="scientific">Anabaena sphaerica FACHB-251</name>
    <dbReference type="NCBI Taxonomy" id="2692883"/>
    <lineage>
        <taxon>Bacteria</taxon>
        <taxon>Bacillati</taxon>
        <taxon>Cyanobacteriota</taxon>
        <taxon>Cyanophyceae</taxon>
        <taxon>Nostocales</taxon>
        <taxon>Nostocaceae</taxon>
        <taxon>Anabaena</taxon>
    </lineage>
</organism>
<protein>
    <recommendedName>
        <fullName evidence="3">Nuclease SbcCD subunit C</fullName>
    </recommendedName>
</protein>
<evidence type="ECO:0000256" key="2">
    <source>
        <dbReference type="ARBA" id="ARBA00011322"/>
    </source>
</evidence>
<evidence type="ECO:0000259" key="5">
    <source>
        <dbReference type="Pfam" id="PF13476"/>
    </source>
</evidence>
<keyword evidence="4" id="KW-0175">Coiled coil</keyword>
<proteinExistence type="inferred from homology"/>
<dbReference type="EMBL" id="JACJQU010000032">
    <property type="protein sequence ID" value="MBD2296824.1"/>
    <property type="molecule type" value="Genomic_DNA"/>
</dbReference>
<dbReference type="Pfam" id="PF13476">
    <property type="entry name" value="AAA_23"/>
    <property type="match status" value="1"/>
</dbReference>
<sequence length="1005" mass="115296">MRPLELSLEGFTSFRHQSKINFENLELFAITGQTGAGKSSLLDAMTLALYGKVARFTGKTQPKELLSQGSVKLQVSLRFLVDGIEYQVLRSWLYRAKTAQTFFKLQKLINGNWENLGEQKEAEINAAIEKILQMNFETFTKVILLPQGQFDKFLKGEASKRREILRQLTGYQIFADMRSQAEKQANILEGECNSLQQQLNGLELPSDIELNSRRERYKLIAKELPRLNQEIENAKAVLETEKKLLQRLEDLANRQQKLEQLHQYIPEINRIKHQLETARICDRLSAIWTSVNSARSRYYKTQVAAENAAEDLIKKQSALQIQADNLQAVKAYQAEIAPQLKQREQALNDAKIYEQQRREINQEVKRLENILVEKTKLINEVEKSVKQAETELQSKNKILVTANNQLAEYSPGGLRLEQLNQVIPLLIKWEQIDKQVGSERSKLEKITQDLKTAEDDCQTTNLILQDAKAELLKARAELNTARQQNHAAAIRALLHTGDECLVCGGVYPEVHLLPQIESSLDIKALEKYEIAADKKHQKAANAKIQSETTRDNLKKQEVETLQELSDKENELAAETKKIVAILKTDTWEVKLIQNEHKILQAKDAKYQECLEQKNKADTEVKSSEQNLKFAKDKLSYTQTQYQDAATEVERQKTKLLEISNTVFQLTGGESYENLWQKLEKDQQDLENRLQQVNASYKTANDEFIQAQQNEAKAREYFDLAATEKSQIETNWQNSLLSENLTEVVFEESKTSPEMQDKLQQQITEHDTEKLRLETLIQQDKKEIGDQTITPEIIHQHGETIIQADTKLQETQAEYNDLKFWITQVEQQRKQLQQFQLQLANKQKELETYRILSKELKSDRFQAYILQHFEQELVEQATVFLRELTEQRYALKYDDKEYYVEDNWSGGETRRVQTLSGGETFATSLSLALALSEKLSRGAKLGSLFIDEGFGTLDAETLQSVSSILQSLGQQDKLVGVITHVPALGEELGTQIKVEKFPEGSRIIMA</sequence>
<dbReference type="Pfam" id="PF13558">
    <property type="entry name" value="SbcC_Walker_B"/>
    <property type="match status" value="1"/>
</dbReference>
<dbReference type="GO" id="GO:0016887">
    <property type="term" value="F:ATP hydrolysis activity"/>
    <property type="evidence" value="ECO:0007669"/>
    <property type="project" value="InterPro"/>
</dbReference>
<feature type="coiled-coil region" evidence="4">
    <location>
        <begin position="668"/>
        <end position="709"/>
    </location>
</feature>
<gene>
    <name evidence="6" type="ORF">H6G06_25940</name>
</gene>
<dbReference type="PANTHER" id="PTHR32114:SF2">
    <property type="entry name" value="ABC TRANSPORTER ABCH.3"/>
    <property type="match status" value="1"/>
</dbReference>
<comment type="similarity">
    <text evidence="1">Belongs to the SMC family. SbcC subfamily.</text>
</comment>
<dbReference type="PANTHER" id="PTHR32114">
    <property type="entry name" value="ABC TRANSPORTER ABCH.3"/>
    <property type="match status" value="1"/>
</dbReference>
<feature type="coiled-coil region" evidence="4">
    <location>
        <begin position="436"/>
        <end position="484"/>
    </location>
</feature>
<dbReference type="RefSeq" id="WP_190564943.1">
    <property type="nucleotide sequence ID" value="NZ_JACJQU010000032.1"/>
</dbReference>
<feature type="coiled-coil region" evidence="4">
    <location>
        <begin position="525"/>
        <end position="574"/>
    </location>
</feature>
<dbReference type="InterPro" id="IPR027417">
    <property type="entry name" value="P-loop_NTPase"/>
</dbReference>
<feature type="coiled-coil region" evidence="4">
    <location>
        <begin position="309"/>
        <end position="405"/>
    </location>
</feature>
<reference evidence="7" key="1">
    <citation type="journal article" date="2020" name="ISME J.">
        <title>Comparative genomics reveals insights into cyanobacterial evolution and habitat adaptation.</title>
        <authorList>
            <person name="Chen M.Y."/>
            <person name="Teng W.K."/>
            <person name="Zhao L."/>
            <person name="Hu C.X."/>
            <person name="Zhou Y.K."/>
            <person name="Han B.P."/>
            <person name="Song L.R."/>
            <person name="Shu W.S."/>
        </authorList>
    </citation>
    <scope>NUCLEOTIDE SEQUENCE [LARGE SCALE GENOMIC DNA]</scope>
    <source>
        <strain evidence="7">FACHB-251</strain>
    </source>
</reference>
<evidence type="ECO:0000313" key="6">
    <source>
        <dbReference type="EMBL" id="MBD2296824.1"/>
    </source>
</evidence>
<evidence type="ECO:0000256" key="1">
    <source>
        <dbReference type="ARBA" id="ARBA00006930"/>
    </source>
</evidence>
<feature type="coiled-coil region" evidence="4">
    <location>
        <begin position="817"/>
        <end position="858"/>
    </location>
</feature>
<dbReference type="Proteomes" id="UP000662185">
    <property type="component" value="Unassembled WGS sequence"/>
</dbReference>
<evidence type="ECO:0000256" key="3">
    <source>
        <dbReference type="ARBA" id="ARBA00013368"/>
    </source>
</evidence>
<feature type="coiled-coil region" evidence="4">
    <location>
        <begin position="178"/>
        <end position="261"/>
    </location>
</feature>
<keyword evidence="7" id="KW-1185">Reference proteome</keyword>
<evidence type="ECO:0000313" key="7">
    <source>
        <dbReference type="Proteomes" id="UP000662185"/>
    </source>
</evidence>
<dbReference type="GO" id="GO:0006302">
    <property type="term" value="P:double-strand break repair"/>
    <property type="evidence" value="ECO:0007669"/>
    <property type="project" value="InterPro"/>
</dbReference>
<dbReference type="InterPro" id="IPR038729">
    <property type="entry name" value="Rad50/SbcC_AAA"/>
</dbReference>
<evidence type="ECO:0000256" key="4">
    <source>
        <dbReference type="SAM" id="Coils"/>
    </source>
</evidence>
<feature type="domain" description="Rad50/SbcC-type AAA" evidence="5">
    <location>
        <begin position="5"/>
        <end position="267"/>
    </location>
</feature>
<comment type="caution">
    <text evidence="6">The sequence shown here is derived from an EMBL/GenBank/DDBJ whole genome shotgun (WGS) entry which is preliminary data.</text>
</comment>
<comment type="subunit">
    <text evidence="2">Heterodimer of SbcC and SbcD.</text>
</comment>
<feature type="coiled-coil region" evidence="4">
    <location>
        <begin position="606"/>
        <end position="633"/>
    </location>
</feature>
<dbReference type="AlphaFoldDB" id="A0A927A3K9"/>
<dbReference type="Gene3D" id="3.40.50.300">
    <property type="entry name" value="P-loop containing nucleotide triphosphate hydrolases"/>
    <property type="match status" value="2"/>
</dbReference>
<accession>A0A927A3K9</accession>
<dbReference type="SUPFAM" id="SSF52540">
    <property type="entry name" value="P-loop containing nucleoside triphosphate hydrolases"/>
    <property type="match status" value="2"/>
</dbReference>